<proteinExistence type="predicted"/>
<reference evidence="1 2" key="1">
    <citation type="submission" date="2016-10" db="EMBL/GenBank/DDBJ databases">
        <title>Comparative genomics of Bacillus thuringiensis reveals a path to pathogens against multiple invertebrate hosts.</title>
        <authorList>
            <person name="Zheng J."/>
            <person name="Gao Q."/>
            <person name="Liu H."/>
            <person name="Peng D."/>
            <person name="Ruan L."/>
            <person name="Sun M."/>
        </authorList>
    </citation>
    <scope>NUCLEOTIDE SEQUENCE [LARGE SCALE GENOMIC DNA]</scope>
    <source>
        <strain evidence="1">BGSC 4M3</strain>
    </source>
</reference>
<name>A0A9X6ISH3_BACUD</name>
<dbReference type="AlphaFoldDB" id="A0A9X6ISH3"/>
<dbReference type="EMBL" id="NFEA01000043">
    <property type="protein sequence ID" value="OTZ31180.1"/>
    <property type="molecule type" value="Genomic_DNA"/>
</dbReference>
<evidence type="ECO:0000313" key="1">
    <source>
        <dbReference type="EMBL" id="OTZ31180.1"/>
    </source>
</evidence>
<gene>
    <name evidence="1" type="ORF">BK761_18820</name>
</gene>
<dbReference type="Proteomes" id="UP000195217">
    <property type="component" value="Unassembled WGS sequence"/>
</dbReference>
<comment type="caution">
    <text evidence="1">The sequence shown here is derived from an EMBL/GenBank/DDBJ whole genome shotgun (WGS) entry which is preliminary data.</text>
</comment>
<organism evidence="1 2">
    <name type="scientific">Bacillus thuringiensis subsp. darmstadiensis</name>
    <dbReference type="NCBI Taxonomy" id="132264"/>
    <lineage>
        <taxon>Bacteria</taxon>
        <taxon>Bacillati</taxon>
        <taxon>Bacillota</taxon>
        <taxon>Bacilli</taxon>
        <taxon>Bacillales</taxon>
        <taxon>Bacillaceae</taxon>
        <taxon>Bacillus</taxon>
        <taxon>Bacillus cereus group</taxon>
    </lineage>
</organism>
<sequence length="68" mass="7914">MFIPPINVAIFSRTHIHQMIMKIIIIVNGKCEIYKFFSIILDSEIFISKRSKYVAVKCENELVVLAKQ</sequence>
<protein>
    <submittedName>
        <fullName evidence="1">Uncharacterized protein</fullName>
    </submittedName>
</protein>
<evidence type="ECO:0000313" key="2">
    <source>
        <dbReference type="Proteomes" id="UP000195217"/>
    </source>
</evidence>
<accession>A0A9X6ISH3</accession>